<keyword evidence="3" id="KW-1185">Reference proteome</keyword>
<organism evidence="2 3">
    <name type="scientific">Somion occarium</name>
    <dbReference type="NCBI Taxonomy" id="3059160"/>
    <lineage>
        <taxon>Eukaryota</taxon>
        <taxon>Fungi</taxon>
        <taxon>Dikarya</taxon>
        <taxon>Basidiomycota</taxon>
        <taxon>Agaricomycotina</taxon>
        <taxon>Agaricomycetes</taxon>
        <taxon>Polyporales</taxon>
        <taxon>Cerrenaceae</taxon>
        <taxon>Somion</taxon>
    </lineage>
</organism>
<evidence type="ECO:0000313" key="2">
    <source>
        <dbReference type="EMBL" id="CAL1706536.1"/>
    </source>
</evidence>
<sequence length="177" mass="18874">MSETITQSALYGSNQGDAFNDITIAGWPSTQNFSKISNIFVRYGEIVDYIKVTYDSKNGAAPVTQEHGGPGGSYQHNIALSASEFVVGVYGEYGHVATDFGATNIQKLQFVIADKTKGSVRIEGPFSTQARVPGKPFNVTGTVLAVAGYVANGTGPNYGTRPYLQSLSFFHPSSGFN</sequence>
<protein>
    <recommendedName>
        <fullName evidence="1">Jacalin-type lectin domain-containing protein</fullName>
    </recommendedName>
</protein>
<accession>A0ABP1DFB7</accession>
<dbReference type="EMBL" id="OZ037947">
    <property type="protein sequence ID" value="CAL1706536.1"/>
    <property type="molecule type" value="Genomic_DNA"/>
</dbReference>
<dbReference type="PANTHER" id="PTHR47293">
    <property type="entry name" value="JACALIN-RELATED LECTIN 3"/>
    <property type="match status" value="1"/>
</dbReference>
<dbReference type="InterPro" id="IPR036404">
    <property type="entry name" value="Jacalin-like_lectin_dom_sf"/>
</dbReference>
<gene>
    <name evidence="2" type="ORF">GFSPODELE1_LOCUS5924</name>
</gene>
<proteinExistence type="predicted"/>
<reference evidence="3" key="1">
    <citation type="submission" date="2024-04" db="EMBL/GenBank/DDBJ databases">
        <authorList>
            <person name="Shaw F."/>
            <person name="Minotto A."/>
        </authorList>
    </citation>
    <scope>NUCLEOTIDE SEQUENCE [LARGE SCALE GENOMIC DNA]</scope>
</reference>
<evidence type="ECO:0000259" key="1">
    <source>
        <dbReference type="PROSITE" id="PS51752"/>
    </source>
</evidence>
<dbReference type="InterPro" id="IPR001229">
    <property type="entry name" value="Jacalin-like_lectin_dom"/>
</dbReference>
<dbReference type="SUPFAM" id="SSF51101">
    <property type="entry name" value="Mannose-binding lectins"/>
    <property type="match status" value="1"/>
</dbReference>
<evidence type="ECO:0000313" key="3">
    <source>
        <dbReference type="Proteomes" id="UP001497453"/>
    </source>
</evidence>
<feature type="domain" description="Jacalin-type lectin" evidence="1">
    <location>
        <begin position="5"/>
        <end position="160"/>
    </location>
</feature>
<dbReference type="PANTHER" id="PTHR47293:SF43">
    <property type="entry name" value="PENTATRICOPEPTIDE REPEAT-CONTAINING PROTEIN DWY1, CHLOROPLASTIC"/>
    <property type="match status" value="1"/>
</dbReference>
<dbReference type="PROSITE" id="PS51752">
    <property type="entry name" value="JACALIN_LECTIN"/>
    <property type="match status" value="1"/>
</dbReference>
<name>A0ABP1DFB7_9APHY</name>
<dbReference type="Gene3D" id="2.100.10.30">
    <property type="entry name" value="Jacalin-like lectin domain"/>
    <property type="match status" value="1"/>
</dbReference>
<dbReference type="Proteomes" id="UP001497453">
    <property type="component" value="Chromosome 4"/>
</dbReference>
<dbReference type="Pfam" id="PF01419">
    <property type="entry name" value="Jacalin"/>
    <property type="match status" value="1"/>
</dbReference>